<proteinExistence type="predicted"/>
<gene>
    <name evidence="1" type="ORF">BAZSYMA_ACONTIG00569_0</name>
</gene>
<evidence type="ECO:0000313" key="2">
    <source>
        <dbReference type="Proteomes" id="UP000198988"/>
    </source>
</evidence>
<reference evidence="2" key="1">
    <citation type="submission" date="2016-06" db="EMBL/GenBank/DDBJ databases">
        <authorList>
            <person name="Petersen J."/>
            <person name="Sayavedra L."/>
        </authorList>
    </citation>
    <scope>NUCLEOTIDE SEQUENCE [LARGE SCALE GENOMIC DNA]</scope>
    <source>
        <strain evidence="2">BazSymA</strain>
    </source>
</reference>
<evidence type="ECO:0000313" key="1">
    <source>
        <dbReference type="EMBL" id="SEI04752.1"/>
    </source>
</evidence>
<dbReference type="EMBL" id="CDSC02000493">
    <property type="protein sequence ID" value="SEI04752.1"/>
    <property type="molecule type" value="Genomic_DNA"/>
</dbReference>
<dbReference type="AlphaFoldDB" id="A0A1H6MRZ6"/>
<name>A0A1H6MRZ6_9GAMM</name>
<dbReference type="Proteomes" id="UP000198988">
    <property type="component" value="Unassembled WGS sequence"/>
</dbReference>
<protein>
    <submittedName>
        <fullName evidence="1">Uncharacterized protein</fullName>
    </submittedName>
</protein>
<accession>A0A1H6MRZ6</accession>
<organism evidence="1 2">
    <name type="scientific">Bathymodiolus azoricus thioautotrophic gill symbiont</name>
    <dbReference type="NCBI Taxonomy" id="235205"/>
    <lineage>
        <taxon>Bacteria</taxon>
        <taxon>Pseudomonadati</taxon>
        <taxon>Pseudomonadota</taxon>
        <taxon>Gammaproteobacteria</taxon>
        <taxon>sulfur-oxidizing symbionts</taxon>
    </lineage>
</organism>
<sequence>MVLTHSLPAIMMPIILKHKKPDTLLAMILKKPLKRWM</sequence>